<feature type="domain" description="KIB1-4 beta-propeller" evidence="2">
    <location>
        <begin position="99"/>
        <end position="304"/>
    </location>
</feature>
<dbReference type="Pfam" id="PF03478">
    <property type="entry name" value="Beta-prop_KIB1-4"/>
    <property type="match status" value="1"/>
</dbReference>
<dbReference type="Gramene" id="TraesCS7A03G0972400.1">
    <property type="protein sequence ID" value="TraesCS7A03G0972400.1.CDS1"/>
    <property type="gene ID" value="TraesCS7A03G0972400"/>
</dbReference>
<evidence type="ECO:0000313" key="3">
    <source>
        <dbReference type="EnsemblPlants" id="TraesCS7A02G401600.1.cds1"/>
    </source>
</evidence>
<organism evidence="3">
    <name type="scientific">Triticum aestivum</name>
    <name type="common">Wheat</name>
    <dbReference type="NCBI Taxonomy" id="4565"/>
    <lineage>
        <taxon>Eukaryota</taxon>
        <taxon>Viridiplantae</taxon>
        <taxon>Streptophyta</taxon>
        <taxon>Embryophyta</taxon>
        <taxon>Tracheophyta</taxon>
        <taxon>Spermatophyta</taxon>
        <taxon>Magnoliopsida</taxon>
        <taxon>Liliopsida</taxon>
        <taxon>Poales</taxon>
        <taxon>Poaceae</taxon>
        <taxon>BOP clade</taxon>
        <taxon>Pooideae</taxon>
        <taxon>Triticodae</taxon>
        <taxon>Triticeae</taxon>
        <taxon>Triticinae</taxon>
        <taxon>Triticum</taxon>
    </lineage>
</organism>
<dbReference type="OMA" id="RWSSHPN"/>
<evidence type="ECO:0000259" key="2">
    <source>
        <dbReference type="Pfam" id="PF03478"/>
    </source>
</evidence>
<dbReference type="EnsemblPlants" id="TraesCS7A02G401600.1">
    <property type="protein sequence ID" value="TraesCS7A02G401600.1.cds1"/>
    <property type="gene ID" value="TraesCS7A02G401600"/>
</dbReference>
<feature type="domain" description="F-box" evidence="1">
    <location>
        <begin position="12"/>
        <end position="47"/>
    </location>
</feature>
<dbReference type="PANTHER" id="PTHR33127:SF99">
    <property type="entry name" value="F-BOX DOMAIN-CONTAINING PROTEIN"/>
    <property type="match status" value="1"/>
</dbReference>
<dbReference type="Gramene" id="TraesNOR7A03G04017050.1">
    <property type="protein sequence ID" value="TraesNOR7A03G04017050.1.CDS1"/>
    <property type="gene ID" value="TraesNOR7A03G04017050"/>
</dbReference>
<dbReference type="Gene3D" id="1.20.1280.50">
    <property type="match status" value="1"/>
</dbReference>
<dbReference type="InterPro" id="IPR005174">
    <property type="entry name" value="KIB1-4_b-propeller"/>
</dbReference>
<dbReference type="Pfam" id="PF00646">
    <property type="entry name" value="F-box"/>
    <property type="match status" value="1"/>
</dbReference>
<accession>A0A3B6RND2</accession>
<dbReference type="AlphaFoldDB" id="A0A3B6RND2"/>
<sequence>MEPATSQEGDCWSSLPADLLVLILKRPRWSSHPSFALVCKRWRSAVSPFYPAWITPLLLSSSNVGTNNVRYYSPYYHKNFEVADNALPGAKIGCAAGQHLALFLDDHRILDLQLTSGAAHELPPIDEAFNARYDFLVYDGEQTMYAVDPKYGKVQIARAIKNNVGGWGDWANTEFYLDEPQIMASPDCNPVLHGGAMYILGEDGRLGVYDEEGHVQSFQVLEKPLSFGSDEREEKYLVEDDRGELMAVLFSRRGAPVDVVKLDKRAMEWKKVESLEGRALFTGTRTTMVKKTDLKCMQNKIFIPRLHDWPETVHVDIVERDGELAFLPKEGCAGVKTGSCGTGIWSHQLGQHQEASGFWGTERLDYSIWVDFDGAT</sequence>
<evidence type="ECO:0000259" key="1">
    <source>
        <dbReference type="Pfam" id="PF00646"/>
    </source>
</evidence>
<keyword evidence="4" id="KW-1185">Reference proteome</keyword>
<reference evidence="3" key="2">
    <citation type="submission" date="2018-10" db="UniProtKB">
        <authorList>
            <consortium name="EnsemblPlants"/>
        </authorList>
    </citation>
    <scope>IDENTIFICATION</scope>
</reference>
<proteinExistence type="predicted"/>
<evidence type="ECO:0000313" key="4">
    <source>
        <dbReference type="Proteomes" id="UP000019116"/>
    </source>
</evidence>
<dbReference type="InterPro" id="IPR036047">
    <property type="entry name" value="F-box-like_dom_sf"/>
</dbReference>
<dbReference type="Proteomes" id="UP000019116">
    <property type="component" value="Chromosome 7A"/>
</dbReference>
<dbReference type="InterPro" id="IPR001810">
    <property type="entry name" value="F-box_dom"/>
</dbReference>
<dbReference type="PANTHER" id="PTHR33127">
    <property type="entry name" value="TRANSMEMBRANE PROTEIN"/>
    <property type="match status" value="1"/>
</dbReference>
<dbReference type="Gramene" id="TraesCS7A02G401600.1">
    <property type="protein sequence ID" value="TraesCS7A02G401600.1.cds1"/>
    <property type="gene ID" value="TraesCS7A02G401600"/>
</dbReference>
<protein>
    <submittedName>
        <fullName evidence="3">Uncharacterized protein</fullName>
    </submittedName>
</protein>
<reference evidence="3" key="1">
    <citation type="submission" date="2018-08" db="EMBL/GenBank/DDBJ databases">
        <authorList>
            <person name="Rossello M."/>
        </authorList>
    </citation>
    <scope>NUCLEOTIDE SEQUENCE [LARGE SCALE GENOMIC DNA]</scope>
    <source>
        <strain evidence="3">cv. Chinese Spring</strain>
    </source>
</reference>
<dbReference type="SUPFAM" id="SSF81383">
    <property type="entry name" value="F-box domain"/>
    <property type="match status" value="1"/>
</dbReference>
<dbReference type="STRING" id="4565.A0A3B6RND2"/>
<name>A0A3B6RND2_WHEAT</name>